<dbReference type="InterPro" id="IPR038726">
    <property type="entry name" value="PDDEXK_AddAB-type"/>
</dbReference>
<dbReference type="InterPro" id="IPR027417">
    <property type="entry name" value="P-loop_NTPase"/>
</dbReference>
<dbReference type="InterPro" id="IPR011604">
    <property type="entry name" value="PDDEXK-like_dom_sf"/>
</dbReference>
<feature type="domain" description="PD-(D/E)XK endonuclease-like" evidence="1">
    <location>
        <begin position="724"/>
        <end position="952"/>
    </location>
</feature>
<reference evidence="2 3" key="1">
    <citation type="submission" date="2016-10" db="EMBL/GenBank/DDBJ databases">
        <authorList>
            <person name="de Groot N.N."/>
        </authorList>
    </citation>
    <scope>NUCLEOTIDE SEQUENCE [LARGE SCALE GENOMIC DNA]</scope>
    <source>
        <strain evidence="2 3">DSM 27375</strain>
    </source>
</reference>
<keyword evidence="2" id="KW-0347">Helicase</keyword>
<evidence type="ECO:0000259" key="1">
    <source>
        <dbReference type="Pfam" id="PF12705"/>
    </source>
</evidence>
<dbReference type="OrthoDB" id="9780606at2"/>
<gene>
    <name evidence="2" type="ORF">SAMN04488117_104257</name>
</gene>
<evidence type="ECO:0000313" key="2">
    <source>
        <dbReference type="EMBL" id="SDF47490.1"/>
    </source>
</evidence>
<keyword evidence="2" id="KW-0067">ATP-binding</keyword>
<dbReference type="SUPFAM" id="SSF52540">
    <property type="entry name" value="P-loop containing nucleoside triphosphate hydrolases"/>
    <property type="match status" value="1"/>
</dbReference>
<keyword evidence="2" id="KW-0547">Nucleotide-binding</keyword>
<proteinExistence type="predicted"/>
<keyword evidence="2" id="KW-0378">Hydrolase</keyword>
<dbReference type="Pfam" id="PF12705">
    <property type="entry name" value="PDDEXK_1"/>
    <property type="match status" value="1"/>
</dbReference>
<evidence type="ECO:0000313" key="3">
    <source>
        <dbReference type="Proteomes" id="UP000182284"/>
    </source>
</evidence>
<dbReference type="GO" id="GO:0004386">
    <property type="term" value="F:helicase activity"/>
    <property type="evidence" value="ECO:0007669"/>
    <property type="project" value="UniProtKB-KW"/>
</dbReference>
<dbReference type="EMBL" id="FNBL01000004">
    <property type="protein sequence ID" value="SDF47490.1"/>
    <property type="molecule type" value="Genomic_DNA"/>
</dbReference>
<protein>
    <submittedName>
        <fullName evidence="2">ATP-dependent helicase/nuclease subunit B</fullName>
    </submittedName>
</protein>
<dbReference type="InterPro" id="IPR014153">
    <property type="entry name" value="Ds_break_AddB"/>
</dbReference>
<organism evidence="2 3">
    <name type="scientific">Celeribacter baekdonensis</name>
    <dbReference type="NCBI Taxonomy" id="875171"/>
    <lineage>
        <taxon>Bacteria</taxon>
        <taxon>Pseudomonadati</taxon>
        <taxon>Pseudomonadota</taxon>
        <taxon>Alphaproteobacteria</taxon>
        <taxon>Rhodobacterales</taxon>
        <taxon>Roseobacteraceae</taxon>
        <taxon>Celeribacter</taxon>
    </lineage>
</organism>
<accession>A0A1G7LEM5</accession>
<dbReference type="NCBIfam" id="TIGR02786">
    <property type="entry name" value="addB_alphas"/>
    <property type="match status" value="1"/>
</dbReference>
<dbReference type="RefSeq" id="WP_074644248.1">
    <property type="nucleotide sequence ID" value="NZ_FNBL01000004.1"/>
</dbReference>
<dbReference type="Proteomes" id="UP000182284">
    <property type="component" value="Unassembled WGS sequence"/>
</dbReference>
<dbReference type="AlphaFoldDB" id="A0A1G7LEM5"/>
<dbReference type="Gene3D" id="3.90.320.10">
    <property type="match status" value="1"/>
</dbReference>
<sequence>MFGSIEKPHLFGLPCGVNYPAALKQGILERFRDSPPEILAHTQVFVNTSRMKKDILSAFDDGSTRLLPQVKLISELGASPDFMDLPMPISGLRRRLELSQLVSHFLRQEPQFATRASVFDLSDSLAALLSEMQDEGVTPERLRSLKIPDASGHWEKSLVFLSIIFDYFGPTATHEPSQEDRLRLIVDRLETRWGETPPNHPIIVAGSTGSRGMTARFMALVARQPKGAVVLPGVDFDIPLGVWQEIAGQGNRSTPTVEHPQERTVRMAEKLGLTSGDIQNWAQVSPPNLTRNRLISLSLRPAPVTHQWMKEGPEFQNTDAACSAMTLIEAPDMRIESNAIALILREAAQNGRKAALITPDRDLARRVTALLGRWNITPDDSAGIPLNQTPPGRLLRHIVGILGRKLSSEDLLVLLKHPLTSRGHTGDEGRGYHLLWTRELEVHLRRKGVVFPARESLLQWAISSGAEKADKEGRKIWAAWIADLLDVLAVAPERDLTDHIDHLVSVASLFVKGAQGTDDRELWGQNAGREALRLVSDLRREAEFGGIMNALAFADLFRAVLGRGLARDPSPKHPQVMIWGTLEARALGAELVVLAGLNETIWPQAPGQDPWFSRDMRKQAGLLSPEQATGLSAHDFQQAVGAPEVVLTRAKRDAEAETVASRWLIRLTNLMSGMSDEGRSALDAMRKRGAYWIKMADDLDRPNFTLPPAKRPSPRPPVAARPRQLSVTRIETLIRDPYDIYANRILRLNKLDPLSRDPDVRERGTAFHAIMESYLTDISDETFDQSLARFMATAERVLEDQVAWPSARRVWLGRIRKIAEGLVRQERMRLTTGQPAGIEVKGAMHFADIDFSLTCKADRIDRKNDDTFVIYDYKSGRPPSENQTRIFSIQLLLEAAMLEAGRFDDLPMGRVSEVTYLGLNSELTETSLALEKSDIEEVQAKLRELIRSYDDPQTGYSARRMMAKVRFKTDFEHLARFGEWSEADEPVPEDLQ</sequence>
<name>A0A1G7LEM5_9RHOB</name>